<dbReference type="Proteomes" id="UP000636800">
    <property type="component" value="Chromosome 5"/>
</dbReference>
<dbReference type="OrthoDB" id="5839at2759"/>
<evidence type="ECO:0000313" key="1">
    <source>
        <dbReference type="EMBL" id="KAG0480724.1"/>
    </source>
</evidence>
<keyword evidence="2" id="KW-1185">Reference proteome</keyword>
<gene>
    <name evidence="1" type="ORF">HPP92_011582</name>
</gene>
<reference evidence="1 2" key="1">
    <citation type="journal article" date="2020" name="Nat. Food">
        <title>A phased Vanilla planifolia genome enables genetic improvement of flavour and production.</title>
        <authorList>
            <person name="Hasing T."/>
            <person name="Tang H."/>
            <person name="Brym M."/>
            <person name="Khazi F."/>
            <person name="Huang T."/>
            <person name="Chambers A.H."/>
        </authorList>
    </citation>
    <scope>NUCLEOTIDE SEQUENCE [LARGE SCALE GENOMIC DNA]</scope>
    <source>
        <tissue evidence="1">Leaf</tissue>
    </source>
</reference>
<protein>
    <submittedName>
        <fullName evidence="1">Uncharacterized protein</fullName>
    </submittedName>
</protein>
<accession>A0A835QXW1</accession>
<organism evidence="1 2">
    <name type="scientific">Vanilla planifolia</name>
    <name type="common">Vanilla</name>
    <dbReference type="NCBI Taxonomy" id="51239"/>
    <lineage>
        <taxon>Eukaryota</taxon>
        <taxon>Viridiplantae</taxon>
        <taxon>Streptophyta</taxon>
        <taxon>Embryophyta</taxon>
        <taxon>Tracheophyta</taxon>
        <taxon>Spermatophyta</taxon>
        <taxon>Magnoliopsida</taxon>
        <taxon>Liliopsida</taxon>
        <taxon>Asparagales</taxon>
        <taxon>Orchidaceae</taxon>
        <taxon>Vanilloideae</taxon>
        <taxon>Vanilleae</taxon>
        <taxon>Vanilla</taxon>
    </lineage>
</organism>
<proteinExistence type="predicted"/>
<evidence type="ECO:0000313" key="2">
    <source>
        <dbReference type="Proteomes" id="UP000636800"/>
    </source>
</evidence>
<name>A0A835QXW1_VANPL</name>
<dbReference type="EMBL" id="JADCNL010000005">
    <property type="protein sequence ID" value="KAG0480724.1"/>
    <property type="molecule type" value="Genomic_DNA"/>
</dbReference>
<comment type="caution">
    <text evidence="1">The sequence shown here is derived from an EMBL/GenBank/DDBJ whole genome shotgun (WGS) entry which is preliminary data.</text>
</comment>
<dbReference type="AlphaFoldDB" id="A0A835QXW1"/>
<sequence>MASFQQSENWSRGSIEPVRPVFIHLRHLSVDGASGFTAAHGPFQNRRWKTSPIFGPPVRTLRTATSTFSHSDDAF</sequence>